<accession>A0A1C0B6C1</accession>
<evidence type="ECO:0000313" key="2">
    <source>
        <dbReference type="Proteomes" id="UP000093281"/>
    </source>
</evidence>
<protein>
    <submittedName>
        <fullName evidence="1">Uncharacterized protein</fullName>
    </submittedName>
</protein>
<name>A0A1C0B6C1_9BACT</name>
<dbReference type="EMBL" id="LCUJ01000004">
    <property type="protein sequence ID" value="OCL98840.1"/>
    <property type="molecule type" value="Genomic_DNA"/>
</dbReference>
<dbReference type="Proteomes" id="UP000093281">
    <property type="component" value="Unassembled WGS sequence"/>
</dbReference>
<sequence>MKCPLCNEYELEIRTSKKGNKTLSCEDYKPQLADDDDPDSWQNFGDCEFRLPFKNKLYSLDLDEIKVLMTGGVVNKTEFTIKLNLKNSFFTDLEFKNAKEKFEI</sequence>
<reference evidence="2" key="1">
    <citation type="submission" date="2015-05" db="EMBL/GenBank/DDBJ databases">
        <authorList>
            <person name="Rovetto F."/>
            <person name="Cocolin L."/>
            <person name="Illeghems K."/>
            <person name="Van Nieuwerburgh F."/>
            <person name="Houf K."/>
        </authorList>
    </citation>
    <scope>NUCLEOTIDE SEQUENCE [LARGE SCALE GENOMIC DNA]</scope>
    <source>
        <strain evidence="2">DU22</strain>
    </source>
</reference>
<evidence type="ECO:0000313" key="1">
    <source>
        <dbReference type="EMBL" id="OCL98840.1"/>
    </source>
</evidence>
<dbReference type="RefSeq" id="WP_066186519.1">
    <property type="nucleotide sequence ID" value="NZ_LCUJ01000004.1"/>
</dbReference>
<dbReference type="AlphaFoldDB" id="A0A1C0B6C1"/>
<organism evidence="1 2">
    <name type="scientific">Aliarcobacter thereius</name>
    <dbReference type="NCBI Taxonomy" id="544718"/>
    <lineage>
        <taxon>Bacteria</taxon>
        <taxon>Pseudomonadati</taxon>
        <taxon>Campylobacterota</taxon>
        <taxon>Epsilonproteobacteria</taxon>
        <taxon>Campylobacterales</taxon>
        <taxon>Arcobacteraceae</taxon>
        <taxon>Aliarcobacter</taxon>
    </lineage>
</organism>
<gene>
    <name evidence="1" type="ORF">AAX29_01350</name>
</gene>
<comment type="caution">
    <text evidence="1">The sequence shown here is derived from an EMBL/GenBank/DDBJ whole genome shotgun (WGS) entry which is preliminary data.</text>
</comment>
<proteinExistence type="predicted"/>